<evidence type="ECO:0000313" key="2">
    <source>
        <dbReference type="EMBL" id="PNS21869.1"/>
    </source>
</evidence>
<feature type="compositionally biased region" description="Low complexity" evidence="1">
    <location>
        <begin position="150"/>
        <end position="161"/>
    </location>
</feature>
<comment type="caution">
    <text evidence="2">The sequence shown here is derived from an EMBL/GenBank/DDBJ whole genome shotgun (WGS) entry which is preliminary data.</text>
</comment>
<proteinExistence type="predicted"/>
<evidence type="ECO:0000313" key="3">
    <source>
        <dbReference type="Proteomes" id="UP000243797"/>
    </source>
</evidence>
<gene>
    <name evidence="2" type="ORF">CAC42_467</name>
</gene>
<dbReference type="AlphaFoldDB" id="A0A2K1R3J7"/>
<feature type="region of interest" description="Disordered" evidence="1">
    <location>
        <begin position="114"/>
        <end position="178"/>
    </location>
</feature>
<sequence length="210" mass="23695">MINVKALNKLLTDNSDGKLIIRWFMMTPNGSLLAYTTPSDMRELRDQVALISMTWKEQLDVREEQADELGHPNRDRAPVMLTMTMEFENRNLLIRYLQSNLLLVLEGGVPPRRARQLQVTTEGPHDARYPGDDSGGANGSADERKKAQQHHGAPSSPSAGSEASTTMSVRRRNHVLDIHRKKLDSMTGIIRSELAKARFEMPKDPDGRFF</sequence>
<organism evidence="2 3">
    <name type="scientific">Sphaceloma murrayae</name>
    <dbReference type="NCBI Taxonomy" id="2082308"/>
    <lineage>
        <taxon>Eukaryota</taxon>
        <taxon>Fungi</taxon>
        <taxon>Dikarya</taxon>
        <taxon>Ascomycota</taxon>
        <taxon>Pezizomycotina</taxon>
        <taxon>Dothideomycetes</taxon>
        <taxon>Dothideomycetidae</taxon>
        <taxon>Myriangiales</taxon>
        <taxon>Elsinoaceae</taxon>
        <taxon>Sphaceloma</taxon>
    </lineage>
</organism>
<keyword evidence="3" id="KW-1185">Reference proteome</keyword>
<accession>A0A2K1R3J7</accession>
<dbReference type="EMBL" id="NKHZ01000001">
    <property type="protein sequence ID" value="PNS21869.1"/>
    <property type="molecule type" value="Genomic_DNA"/>
</dbReference>
<dbReference type="STRING" id="2082308.A0A2K1R3J7"/>
<dbReference type="InParanoid" id="A0A2K1R3J7"/>
<dbReference type="Proteomes" id="UP000243797">
    <property type="component" value="Unassembled WGS sequence"/>
</dbReference>
<name>A0A2K1R3J7_9PEZI</name>
<reference evidence="2 3" key="1">
    <citation type="submission" date="2017-06" db="EMBL/GenBank/DDBJ databases">
        <title>Draft genome sequence of a variant of Elsinoe murrayae.</title>
        <authorList>
            <person name="Cheng Q."/>
        </authorList>
    </citation>
    <scope>NUCLEOTIDE SEQUENCE [LARGE SCALE GENOMIC DNA]</scope>
    <source>
        <strain evidence="2 3">CQ-2017a</strain>
    </source>
</reference>
<dbReference type="OrthoDB" id="3924760at2759"/>
<dbReference type="Gene3D" id="3.30.450.30">
    <property type="entry name" value="Dynein light chain 2a, cytoplasmic"/>
    <property type="match status" value="1"/>
</dbReference>
<protein>
    <submittedName>
        <fullName evidence="2">Uncharacterized protein</fullName>
    </submittedName>
</protein>
<evidence type="ECO:0000256" key="1">
    <source>
        <dbReference type="SAM" id="MobiDB-lite"/>
    </source>
</evidence>